<feature type="region of interest" description="Disordered" evidence="2">
    <location>
        <begin position="158"/>
        <end position="194"/>
    </location>
</feature>
<accession>A0A4S8QH01</accession>
<evidence type="ECO:0000256" key="2">
    <source>
        <dbReference type="SAM" id="MobiDB-lite"/>
    </source>
</evidence>
<organism evidence="4 5">
    <name type="scientific">Botrytis galanthina</name>
    <dbReference type="NCBI Taxonomy" id="278940"/>
    <lineage>
        <taxon>Eukaryota</taxon>
        <taxon>Fungi</taxon>
        <taxon>Dikarya</taxon>
        <taxon>Ascomycota</taxon>
        <taxon>Pezizomycotina</taxon>
        <taxon>Leotiomycetes</taxon>
        <taxon>Helotiales</taxon>
        <taxon>Sclerotiniaceae</taxon>
        <taxon>Botrytis</taxon>
    </lineage>
</organism>
<proteinExistence type="predicted"/>
<feature type="region of interest" description="Disordered" evidence="2">
    <location>
        <begin position="221"/>
        <end position="262"/>
    </location>
</feature>
<feature type="region of interest" description="Disordered" evidence="2">
    <location>
        <begin position="355"/>
        <end position="375"/>
    </location>
</feature>
<dbReference type="GO" id="GO:0008270">
    <property type="term" value="F:zinc ion binding"/>
    <property type="evidence" value="ECO:0007669"/>
    <property type="project" value="InterPro"/>
</dbReference>
<keyword evidence="5" id="KW-1185">Reference proteome</keyword>
<sequence>MIPLNQSGLPLNQIVAPSDYAVIPSNQPEVPSYQPMIPSNQLGLPLDRAVDPTGLQNSATVAPAMGQQAVALQSEESQMVFPRRYSNELLPIAQPRPIHNQNWNEEQRYQGYGNEAMEFGYPNLNRSYTASPQFRTPSAGPMQLMRIHGVMQSNDMQVPRQLSSSPMPRHDRSSQQVRTPDPSTGGHDSNGYLSMDHQDLQQQYAAQQFPTHRFPQRQFPQHQFPQHQFPQHQFPQHQFPQHQFQQHHAHQGQLPRHDAHSIQQDYSAPAPLPFVTLAQVQNSTPGLVQTPEHPVDESLGESGRENQRDPLEGQELFEDKEKRPKKSQSPSYNLCDFAPGNKFGIAFILRNLEPPTSSAMEPTSREGQTHSESEGEIISLMEKKRKRAWESNRSKITENEVNGGSDSVDEEKNIDVKKPKKITSGLASVESSSPPPSTSKPRRVVKACVACSKGRRKCVDPKGPGGCKGCQSRGIQCQISTDLICAGSSAGTDVPGDDSQLPATDTTIEPPRDPLTNAKMYNHLKNVELKEYLVSKGFDGDMLPSGKRLTRHILLKELYKFDEKEGLPRYPHTSWTSLKPAASVSEDAKALDPETHFTMQSLPEPRHRNLVCTQCKVNITITKSCSRVPCDRCKDLGLECTYPKHVFQYGQTHLRVAKDIDFTRINDWDGVHGDGVSIGVDVRPENVVQPATNASHYLVITVARLSSGDNSAIMALLRKGPRVGLMWRGLLRVGNRGVRYSEPGAFVKSINIPIEFACSAARWEIVEQDHHQL</sequence>
<dbReference type="EMBL" id="PQXL01000750">
    <property type="protein sequence ID" value="THV44037.1"/>
    <property type="molecule type" value="Genomic_DNA"/>
</dbReference>
<feature type="region of interest" description="Disordered" evidence="2">
    <location>
        <begin position="397"/>
        <end position="441"/>
    </location>
</feature>
<reference evidence="4 5" key="1">
    <citation type="submission" date="2017-12" db="EMBL/GenBank/DDBJ databases">
        <title>Comparative genomics of Botrytis spp.</title>
        <authorList>
            <person name="Valero-Jimenez C.A."/>
            <person name="Tapia P."/>
            <person name="Veloso J."/>
            <person name="Silva-Moreno E."/>
            <person name="Staats M."/>
            <person name="Valdes J.H."/>
            <person name="Van Kan J.A.L."/>
        </authorList>
    </citation>
    <scope>NUCLEOTIDE SEQUENCE [LARGE SCALE GENOMIC DNA]</scope>
    <source>
        <strain evidence="4 5">MUCL435</strain>
    </source>
</reference>
<dbReference type="GO" id="GO:0000981">
    <property type="term" value="F:DNA-binding transcription factor activity, RNA polymerase II-specific"/>
    <property type="evidence" value="ECO:0007669"/>
    <property type="project" value="InterPro"/>
</dbReference>
<dbReference type="AlphaFoldDB" id="A0A4S8QH01"/>
<dbReference type="Proteomes" id="UP000308671">
    <property type="component" value="Unassembled WGS sequence"/>
</dbReference>
<dbReference type="SUPFAM" id="SSF57701">
    <property type="entry name" value="Zn2/Cys6 DNA-binding domain"/>
    <property type="match status" value="1"/>
</dbReference>
<dbReference type="PROSITE" id="PS00463">
    <property type="entry name" value="ZN2_CY6_FUNGAL_1"/>
    <property type="match status" value="1"/>
</dbReference>
<feature type="domain" description="Zn(2)-C6 fungal-type" evidence="3">
    <location>
        <begin position="447"/>
        <end position="477"/>
    </location>
</feature>
<evidence type="ECO:0000256" key="1">
    <source>
        <dbReference type="ARBA" id="ARBA00023242"/>
    </source>
</evidence>
<comment type="caution">
    <text evidence="4">The sequence shown here is derived from an EMBL/GenBank/DDBJ whole genome shotgun (WGS) entry which is preliminary data.</text>
</comment>
<feature type="region of interest" description="Disordered" evidence="2">
    <location>
        <begin position="285"/>
        <end position="335"/>
    </location>
</feature>
<feature type="compositionally biased region" description="Basic and acidic residues" evidence="2">
    <location>
        <begin position="302"/>
        <end position="322"/>
    </location>
</feature>
<feature type="compositionally biased region" description="Low complexity" evidence="2">
    <location>
        <begin position="221"/>
        <end position="244"/>
    </location>
</feature>
<evidence type="ECO:0000313" key="4">
    <source>
        <dbReference type="EMBL" id="THV44037.1"/>
    </source>
</evidence>
<evidence type="ECO:0000259" key="3">
    <source>
        <dbReference type="PROSITE" id="PS00463"/>
    </source>
</evidence>
<evidence type="ECO:0000313" key="5">
    <source>
        <dbReference type="Proteomes" id="UP000308671"/>
    </source>
</evidence>
<dbReference type="CDD" id="cd00067">
    <property type="entry name" value="GAL4"/>
    <property type="match status" value="1"/>
</dbReference>
<gene>
    <name evidence="4" type="ORF">BGAL_0755g00030</name>
</gene>
<feature type="compositionally biased region" description="Basic and acidic residues" evidence="2">
    <location>
        <begin position="363"/>
        <end position="373"/>
    </location>
</feature>
<dbReference type="InterPro" id="IPR001138">
    <property type="entry name" value="Zn2Cys6_DnaBD"/>
</dbReference>
<feature type="region of interest" description="Disordered" evidence="2">
    <location>
        <begin position="490"/>
        <end position="514"/>
    </location>
</feature>
<keyword evidence="1" id="KW-0539">Nucleus</keyword>
<dbReference type="InterPro" id="IPR036864">
    <property type="entry name" value="Zn2-C6_fun-type_DNA-bd_sf"/>
</dbReference>
<name>A0A4S8QH01_9HELO</name>
<protein>
    <recommendedName>
        <fullName evidence="3">Zn(2)-C6 fungal-type domain-containing protein</fullName>
    </recommendedName>
</protein>